<evidence type="ECO:0000313" key="2">
    <source>
        <dbReference type="EMBL" id="MDR7332659.1"/>
    </source>
</evidence>
<dbReference type="Gene3D" id="2.40.128.20">
    <property type="match status" value="1"/>
</dbReference>
<keyword evidence="3" id="KW-1185">Reference proteome</keyword>
<protein>
    <recommendedName>
        <fullName evidence="4">DUF1579 domain-containing protein</fullName>
    </recommendedName>
</protein>
<evidence type="ECO:0008006" key="4">
    <source>
        <dbReference type="Google" id="ProtNLM"/>
    </source>
</evidence>
<dbReference type="EMBL" id="JAVDXV010000003">
    <property type="protein sequence ID" value="MDR7332659.1"/>
    <property type="molecule type" value="Genomic_DNA"/>
</dbReference>
<dbReference type="RefSeq" id="WP_310327481.1">
    <property type="nucleotide sequence ID" value="NZ_JAVDXV010000003.1"/>
</dbReference>
<proteinExistence type="predicted"/>
<feature type="signal peptide" evidence="1">
    <location>
        <begin position="1"/>
        <end position="20"/>
    </location>
</feature>
<dbReference type="Proteomes" id="UP001180825">
    <property type="component" value="Unassembled WGS sequence"/>
</dbReference>
<feature type="chain" id="PRO_5045763701" description="DUF1579 domain-containing protein" evidence="1">
    <location>
        <begin position="21"/>
        <end position="177"/>
    </location>
</feature>
<accession>A0ABU2A637</accession>
<comment type="caution">
    <text evidence="2">The sequence shown here is derived from an EMBL/GenBank/DDBJ whole genome shotgun (WGS) entry which is preliminary data.</text>
</comment>
<evidence type="ECO:0000256" key="1">
    <source>
        <dbReference type="SAM" id="SignalP"/>
    </source>
</evidence>
<keyword evidence="1" id="KW-0732">Signal</keyword>
<evidence type="ECO:0000313" key="3">
    <source>
        <dbReference type="Proteomes" id="UP001180825"/>
    </source>
</evidence>
<name>A0ABU2A637_9BURK</name>
<sequence>MRRSVLMTLTLLPLAGPALADEVDKQQAAAMAPLAWMAGEWKGESTMRRPEGQLRSLSWERVIVAAGGTALLIQGRHHAIKPDGTPGDVVHDAAGLLSFQPRTGKHRFVAQLANGRSGDFEARVEGDKLLWSMPAGEGQQIRYEIQRNAAGQWAEEGFFCRGESCQPFFKMTLTKQP</sequence>
<reference evidence="2 3" key="1">
    <citation type="submission" date="2023-07" db="EMBL/GenBank/DDBJ databases">
        <title>Sorghum-associated microbial communities from plants grown in Nebraska, USA.</title>
        <authorList>
            <person name="Schachtman D."/>
        </authorList>
    </citation>
    <scope>NUCLEOTIDE SEQUENCE [LARGE SCALE GENOMIC DNA]</scope>
    <source>
        <strain evidence="2 3">BE316</strain>
    </source>
</reference>
<organism evidence="2 3">
    <name type="scientific">Roseateles asaccharophilus</name>
    <dbReference type="NCBI Taxonomy" id="582607"/>
    <lineage>
        <taxon>Bacteria</taxon>
        <taxon>Pseudomonadati</taxon>
        <taxon>Pseudomonadota</taxon>
        <taxon>Betaproteobacteria</taxon>
        <taxon>Burkholderiales</taxon>
        <taxon>Sphaerotilaceae</taxon>
        <taxon>Roseateles</taxon>
    </lineage>
</organism>
<gene>
    <name evidence="2" type="ORF">J2X21_001792</name>
</gene>
<dbReference type="InterPro" id="IPR012674">
    <property type="entry name" value="Calycin"/>
</dbReference>